<proteinExistence type="predicted"/>
<gene>
    <name evidence="1" type="ORF">F0225_14585</name>
</gene>
<accession>A0A7Y4EFK9</accession>
<name>A0A7Y4EFK9_9VIBR</name>
<dbReference type="RefSeq" id="WP_171361675.1">
    <property type="nucleotide sequence ID" value="NZ_VTXC01000043.1"/>
</dbReference>
<dbReference type="EMBL" id="VTXC01000043">
    <property type="protein sequence ID" value="NOH72558.1"/>
    <property type="molecule type" value="Genomic_DNA"/>
</dbReference>
<comment type="caution">
    <text evidence="1">The sequence shown here is derived from an EMBL/GenBank/DDBJ whole genome shotgun (WGS) entry which is preliminary data.</text>
</comment>
<protein>
    <recommendedName>
        <fullName evidence="3">Bacterial Ig-like domain-containing protein</fullName>
    </recommendedName>
</protein>
<reference evidence="1 2" key="1">
    <citation type="submission" date="2019-09" db="EMBL/GenBank/DDBJ databases">
        <title>Draft genome sequencing and comparative genomics of hatchery-associated Vibrios.</title>
        <authorList>
            <person name="Kehlet-Delgado H."/>
            <person name="Mueller R.S."/>
        </authorList>
    </citation>
    <scope>NUCLEOTIDE SEQUENCE [LARGE SCALE GENOMIC DNA]</scope>
    <source>
        <strain evidence="1 2">99-46-Y</strain>
    </source>
</reference>
<evidence type="ECO:0008006" key="3">
    <source>
        <dbReference type="Google" id="ProtNLM"/>
    </source>
</evidence>
<evidence type="ECO:0000313" key="2">
    <source>
        <dbReference type="Proteomes" id="UP000565719"/>
    </source>
</evidence>
<organism evidence="1 2">
    <name type="scientific">Vibrio pectenicida</name>
    <dbReference type="NCBI Taxonomy" id="62763"/>
    <lineage>
        <taxon>Bacteria</taxon>
        <taxon>Pseudomonadati</taxon>
        <taxon>Pseudomonadota</taxon>
        <taxon>Gammaproteobacteria</taxon>
        <taxon>Vibrionales</taxon>
        <taxon>Vibrionaceae</taxon>
        <taxon>Vibrio</taxon>
    </lineage>
</organism>
<evidence type="ECO:0000313" key="1">
    <source>
        <dbReference type="EMBL" id="NOH72558.1"/>
    </source>
</evidence>
<dbReference type="Proteomes" id="UP000565719">
    <property type="component" value="Unassembled WGS sequence"/>
</dbReference>
<sequence>MLGFLPFKKFIFVFISILILSACGGDGGGDSSPRSRTTATITGVVFDAPVSKADVTIYEFNNGLLGRELGTVSTSVKGEYVIDVDSASMPLYIEVKGGIYEDPLSGDRVEFSNGKPIHMASVFNYTEGMPQQVMVTPLTYIVTGLAEFKIRNGVPAAQAIDDSISTVSSMYGAEELNVNSVLPIDITKGGVSGVATDGHLYGALLTAYASFAYDLLKESANGGDAYTSMNLSDIGYRDVLADGYLDGKELDRTGSFSQPIYFGNERIDTDFYTNSIAQQVMIVVTDPEINLASGLDSEHFDKFMDGAAFDRYQSMANYLNNRGVKGNEGVILSRTKIEIDETPPSAERDGNSVLKGLDTVELLISDDTGVSDTQITLRHRFDESEQWNDITCSSNRDRVDVLCWIDDSDFVTGPRETSLKVNINTTYLDSEDESLSPEAYLLVQTSDVMGNEDMSGTLLPLIWDNIAPIIEITSAQTINESTPTYILEGLVKEDPESLVNGFVYVSLSSGAPQPYLCTAKIFGSQTWCEFKTNGYSTAAFGDTANFKITTEDLNGNIGESNFTLYNDNVVPILQVKYPKEFFNFEDDQGISFDAEYSEATYNNLSVGSSTQYLKILYDYASRGVSVVHPELDFTDFNKQSLIDVSLPFVSATIFDDTSDENVYGSSADNLTLKVKYFSKEQGGDSFIYQTETTQKASDAASGKNVAIPFEALEYDADGKVPRMTYHIPYSKEVLDLYFGDKTSEDIQKLVISVIDASGNESTPQEVYFRSTFDMPEVTIVSPFINAQVRLEGLKSNGAFNYLKSCTTQQVGQAHDVASCTITYDSADYEFFRVFVKSDGRTHYYQWSKDESIPVAISTNDNLGAYFSSADKTTLYITEFSSYHTGLFDSQWDSLDSGEKTVAKAEQILVEVNSALNNQANSMLGFDPVGTPYATNEMLSSSLPPILSDEYIYRFLLESLTEMAHENSASDASSIDYASAFYEDLSYDGKADGQGESGQILVGFDELNSEIYRDSLARYYYEIVTDAGIESQYALAQADHFATANPTFGSGTVFDDAGSSIDQEPPLVTLAPNEVQEEGAFTTTGSGNDFKIAGKVTSTLIIEDSATVDVESLKVFGVDNSKKTLITDIDFVNRDESTKYRKVYDFVIDSQEVIFEDVKQFEIEVTAKDGVENRIGPIIVSTYYVDNQAPQKASVLVSPEFPTQDDTVSFSIEFSEPVADVEATFDGIDVVFENAEEYQFVWTGETSEPITLKADEASKQLIVKDTYHDEVNNHHQEFIEEILVTPTITVDDVTEDNIVNGENDEITQVVFSGTTKGYESGTTLTVAVASDKRPEDKFGPIEVTTNGPDGSWITPSQNMTFWEEADFTVHVMGPEIPSVGQATVSKRSRYVDHIQPQVVQSVIEVLPTTLEKVSDMQEVLIDGQSALVTLAFNERVTQPTATLNGQSVIFEDQPMMEDVLISWVGRVDVLELPTNTATSVLDVSGYEDTALEPHEGMVFSKVIALKPVLIMDPIDDLLASDTRMFSVSGSSKGFENNAELTISVTTKNIPSQNYTKKANVGPDGLWHTIDEDISQWQQGTLLIAVNGENSVGQVADETSQEVLFSDDIVPPVDKVVSP</sequence>